<dbReference type="SUPFAM" id="SSF50494">
    <property type="entry name" value="Trypsin-like serine proteases"/>
    <property type="match status" value="1"/>
</dbReference>
<dbReference type="GO" id="GO:0006508">
    <property type="term" value="P:proteolysis"/>
    <property type="evidence" value="ECO:0007669"/>
    <property type="project" value="InterPro"/>
</dbReference>
<dbReference type="PROSITE" id="PS50240">
    <property type="entry name" value="TRYPSIN_DOM"/>
    <property type="match status" value="1"/>
</dbReference>
<evidence type="ECO:0000313" key="4">
    <source>
        <dbReference type="WBParaSite" id="ACRNAN_scaffold4832.g18392.t2"/>
    </source>
</evidence>
<dbReference type="GO" id="GO:0004252">
    <property type="term" value="F:serine-type endopeptidase activity"/>
    <property type="evidence" value="ECO:0007669"/>
    <property type="project" value="InterPro"/>
</dbReference>
<dbReference type="PANTHER" id="PTHR24252:SF7">
    <property type="entry name" value="HYALIN"/>
    <property type="match status" value="1"/>
</dbReference>
<dbReference type="AlphaFoldDB" id="A0A914E0Q3"/>
<sequence>MNVVGPCARPGEYPWQGFLSILNKNGLNYTCGITLISPNYAITSRSCLNTSNTDTTTADMFAQFGFVLAPDNEDHLYKVSNIWFFNNSETAWNMQTAIVQFNKPVQVNDYIQPICIANNDHNFINNTGIFTAWYNNPGYNCNQNNSYYLFPAEAQIIDNVTCIYFGSPLDIEVPLQIMNKFGVWFLLGSMAENFFINTYVNGYDAANVYARASMACDYLKTITNHEVQCINPNTNFTAPVKTSTKAQISTVAIMSSTIGPTLETTETTQILSTTSPNNQGKTSTKAQISTVAIMSSTIGPTLETTETTQILSTTSPNNQGKTSTKAQISTVAIMSSTIGPTLETTKTTQILSTTSQNNQENNTNTNPQINTITATPSTKVSTEIAQSTTVSKYTQENTSKILFIIAGIFIRLDNL</sequence>
<evidence type="ECO:0000259" key="2">
    <source>
        <dbReference type="PROSITE" id="PS50240"/>
    </source>
</evidence>
<keyword evidence="3" id="KW-1185">Reference proteome</keyword>
<dbReference type="InterPro" id="IPR001254">
    <property type="entry name" value="Trypsin_dom"/>
</dbReference>
<proteinExistence type="predicted"/>
<dbReference type="Proteomes" id="UP000887540">
    <property type="component" value="Unplaced"/>
</dbReference>
<dbReference type="PANTHER" id="PTHR24252">
    <property type="entry name" value="ACROSIN-RELATED"/>
    <property type="match status" value="1"/>
</dbReference>
<organism evidence="3 4">
    <name type="scientific">Acrobeloides nanus</name>
    <dbReference type="NCBI Taxonomy" id="290746"/>
    <lineage>
        <taxon>Eukaryota</taxon>
        <taxon>Metazoa</taxon>
        <taxon>Ecdysozoa</taxon>
        <taxon>Nematoda</taxon>
        <taxon>Chromadorea</taxon>
        <taxon>Rhabditida</taxon>
        <taxon>Tylenchina</taxon>
        <taxon>Cephalobomorpha</taxon>
        <taxon>Cephaloboidea</taxon>
        <taxon>Cephalobidae</taxon>
        <taxon>Acrobeloides</taxon>
    </lineage>
</organism>
<protein>
    <submittedName>
        <fullName evidence="4">Peptidase S1 domain-containing protein</fullName>
    </submittedName>
</protein>
<dbReference type="WBParaSite" id="ACRNAN_scaffold4832.g18392.t2">
    <property type="protein sequence ID" value="ACRNAN_scaffold4832.g18392.t2"/>
    <property type="gene ID" value="ACRNAN_scaffold4832.g18392"/>
</dbReference>
<feature type="domain" description="Peptidase S1" evidence="2">
    <location>
        <begin position="3"/>
        <end position="303"/>
    </location>
</feature>
<evidence type="ECO:0000256" key="1">
    <source>
        <dbReference type="ARBA" id="ARBA00023157"/>
    </source>
</evidence>
<dbReference type="InterPro" id="IPR009003">
    <property type="entry name" value="Peptidase_S1_PA"/>
</dbReference>
<dbReference type="Pfam" id="PF00089">
    <property type="entry name" value="Trypsin"/>
    <property type="match status" value="1"/>
</dbReference>
<name>A0A914E0Q3_9BILA</name>
<keyword evidence="1" id="KW-1015">Disulfide bond</keyword>
<dbReference type="InterPro" id="IPR043504">
    <property type="entry name" value="Peptidase_S1_PA_chymotrypsin"/>
</dbReference>
<dbReference type="Gene3D" id="2.40.10.10">
    <property type="entry name" value="Trypsin-like serine proteases"/>
    <property type="match status" value="1"/>
</dbReference>
<accession>A0A914E0Q3</accession>
<reference evidence="4" key="1">
    <citation type="submission" date="2022-11" db="UniProtKB">
        <authorList>
            <consortium name="WormBaseParasite"/>
        </authorList>
    </citation>
    <scope>IDENTIFICATION</scope>
</reference>
<evidence type="ECO:0000313" key="3">
    <source>
        <dbReference type="Proteomes" id="UP000887540"/>
    </source>
</evidence>